<dbReference type="InterPro" id="IPR011990">
    <property type="entry name" value="TPR-like_helical_dom_sf"/>
</dbReference>
<keyword evidence="3 6" id="KW-0597">Phosphoprotein</keyword>
<feature type="domain" description="Response regulatory" evidence="9">
    <location>
        <begin position="610"/>
        <end position="724"/>
    </location>
</feature>
<sequence length="726" mass="84704">MIFFRKNTAFQKATLFVVFFFCVQFLYSKENFFKFYNHPEYDNVLHECDSLIKTKKLDEYELGLEKLNTLEKTLINQKDFKDLGVLYLNISSIYYTSSDLVSTFKYLDKGMLVLKKHPNNEIMGFYCENYGVSYSLIGNHKKAKEYLLKSKYFLEKYVPVGSRLDLYYNLCMTSSREKDWENIIKYGNLHVSLNEKYFNVPSHPNLFLVIGKAYLNLNKIDEAKKILRRVENLSQFKKNENKALFNYYELLADVATAEKKHEEAGKYYKKALKYRDDFNREIFDKFKNSTQLENQALQSNFQLEREKANSQFKNSILIYLLISLGLLILLVFLQFRYTKDKTKTNELLNKKNEQLNELLAIKNKFLNTIAHDLRTPLNAITSILYLFKEKYNKIEKENLTILEHSTDQLINLSNNIIEYNVLSNNKDLALKPTKNNLIELITNIVTSFKKDISNNNEIYFDYDKRIENVLWFDKSRLTQVLNNLIDNAIKFTENGRITIKIILLDSNSENDFQTIRFHIEDEGIGIDDKIKEEIFELFFQGSDEISIKYGGSGIGLSLVKKTLDLLKSKLHIESKPVGTILYFDLKLKVVESTKVIRNFVKKDILCDKYNILVVEDNKINQILVQKILVSKGFNVDIAENGLQAIEKVKLNDYCLVLMDIMMPIMDGFEASEEIGKLKPDLPIVALTAVSEELNKEKFEKVHIRKVLNKPINVDDLSNTVNFYCVA</sequence>
<evidence type="ECO:0000313" key="10">
    <source>
        <dbReference type="EMBL" id="SEJ35423.1"/>
    </source>
</evidence>
<proteinExistence type="predicted"/>
<dbReference type="SUPFAM" id="SSF55874">
    <property type="entry name" value="ATPase domain of HSP90 chaperone/DNA topoisomerase II/histidine kinase"/>
    <property type="match status" value="1"/>
</dbReference>
<dbReference type="Pfam" id="PF02518">
    <property type="entry name" value="HATPase_c"/>
    <property type="match status" value="1"/>
</dbReference>
<feature type="domain" description="Histidine kinase" evidence="8">
    <location>
        <begin position="368"/>
        <end position="589"/>
    </location>
</feature>
<evidence type="ECO:0000256" key="2">
    <source>
        <dbReference type="ARBA" id="ARBA00012438"/>
    </source>
</evidence>
<evidence type="ECO:0000259" key="9">
    <source>
        <dbReference type="PROSITE" id="PS50110"/>
    </source>
</evidence>
<name>A0A1H6Y286_9FLAO</name>
<organism evidence="10 11">
    <name type="scientific">Flavobacterium terrigena</name>
    <dbReference type="NCBI Taxonomy" id="402734"/>
    <lineage>
        <taxon>Bacteria</taxon>
        <taxon>Pseudomonadati</taxon>
        <taxon>Bacteroidota</taxon>
        <taxon>Flavobacteriia</taxon>
        <taxon>Flavobacteriales</taxon>
        <taxon>Flavobacteriaceae</taxon>
        <taxon>Flavobacterium</taxon>
    </lineage>
</organism>
<dbReference type="InterPro" id="IPR036097">
    <property type="entry name" value="HisK_dim/P_sf"/>
</dbReference>
<dbReference type="Proteomes" id="UP000199702">
    <property type="component" value="Unassembled WGS sequence"/>
</dbReference>
<evidence type="ECO:0000256" key="5">
    <source>
        <dbReference type="ARBA" id="ARBA00022777"/>
    </source>
</evidence>
<dbReference type="Gene3D" id="3.40.50.2300">
    <property type="match status" value="1"/>
</dbReference>
<dbReference type="Gene3D" id="1.25.40.10">
    <property type="entry name" value="Tetratricopeptide repeat domain"/>
    <property type="match status" value="1"/>
</dbReference>
<dbReference type="STRING" id="402734.SAMN05660918_0110"/>
<dbReference type="PRINTS" id="PR00344">
    <property type="entry name" value="BCTRLSENSOR"/>
</dbReference>
<dbReference type="PROSITE" id="PS50109">
    <property type="entry name" value="HIS_KIN"/>
    <property type="match status" value="1"/>
</dbReference>
<dbReference type="InterPro" id="IPR003661">
    <property type="entry name" value="HisK_dim/P_dom"/>
</dbReference>
<dbReference type="AlphaFoldDB" id="A0A1H6Y286"/>
<evidence type="ECO:0000256" key="6">
    <source>
        <dbReference type="PROSITE-ProRule" id="PRU00169"/>
    </source>
</evidence>
<dbReference type="SMART" id="SM00387">
    <property type="entry name" value="HATPase_c"/>
    <property type="match status" value="1"/>
</dbReference>
<reference evidence="11" key="1">
    <citation type="submission" date="2016-10" db="EMBL/GenBank/DDBJ databases">
        <authorList>
            <person name="Varghese N."/>
            <person name="Submissions S."/>
        </authorList>
    </citation>
    <scope>NUCLEOTIDE SEQUENCE [LARGE SCALE GENOMIC DNA]</scope>
    <source>
        <strain evidence="11">DSM 17934</strain>
    </source>
</reference>
<keyword evidence="7" id="KW-0472">Membrane</keyword>
<dbReference type="InterPro" id="IPR011006">
    <property type="entry name" value="CheY-like_superfamily"/>
</dbReference>
<evidence type="ECO:0000256" key="3">
    <source>
        <dbReference type="ARBA" id="ARBA00022553"/>
    </source>
</evidence>
<dbReference type="PROSITE" id="PS50110">
    <property type="entry name" value="RESPONSE_REGULATORY"/>
    <property type="match status" value="1"/>
</dbReference>
<dbReference type="PANTHER" id="PTHR43047">
    <property type="entry name" value="TWO-COMPONENT HISTIDINE PROTEIN KINASE"/>
    <property type="match status" value="1"/>
</dbReference>
<evidence type="ECO:0000256" key="4">
    <source>
        <dbReference type="ARBA" id="ARBA00022679"/>
    </source>
</evidence>
<dbReference type="Pfam" id="PF00512">
    <property type="entry name" value="HisKA"/>
    <property type="match status" value="1"/>
</dbReference>
<dbReference type="SUPFAM" id="SSF47384">
    <property type="entry name" value="Homodimeric domain of signal transducing histidine kinase"/>
    <property type="match status" value="1"/>
</dbReference>
<protein>
    <recommendedName>
        <fullName evidence="2">histidine kinase</fullName>
        <ecNumber evidence="2">2.7.13.3</ecNumber>
    </recommendedName>
</protein>
<dbReference type="InterPro" id="IPR003594">
    <property type="entry name" value="HATPase_dom"/>
</dbReference>
<dbReference type="Gene3D" id="3.30.565.10">
    <property type="entry name" value="Histidine kinase-like ATPase, C-terminal domain"/>
    <property type="match status" value="1"/>
</dbReference>
<keyword evidence="4" id="KW-0808">Transferase</keyword>
<dbReference type="InterPro" id="IPR001789">
    <property type="entry name" value="Sig_transdc_resp-reg_receiver"/>
</dbReference>
<evidence type="ECO:0000313" key="11">
    <source>
        <dbReference type="Proteomes" id="UP000199702"/>
    </source>
</evidence>
<accession>A0A1H6Y286</accession>
<dbReference type="EC" id="2.7.13.3" evidence="2"/>
<dbReference type="InterPro" id="IPR019734">
    <property type="entry name" value="TPR_rpt"/>
</dbReference>
<dbReference type="GO" id="GO:0000155">
    <property type="term" value="F:phosphorelay sensor kinase activity"/>
    <property type="evidence" value="ECO:0007669"/>
    <property type="project" value="InterPro"/>
</dbReference>
<dbReference type="CDD" id="cd17546">
    <property type="entry name" value="REC_hyHK_CKI1_RcsC-like"/>
    <property type="match status" value="1"/>
</dbReference>
<dbReference type="RefSeq" id="WP_218141448.1">
    <property type="nucleotide sequence ID" value="NZ_FNYA01000011.1"/>
</dbReference>
<dbReference type="InterPro" id="IPR004358">
    <property type="entry name" value="Sig_transdc_His_kin-like_C"/>
</dbReference>
<keyword evidence="5 10" id="KW-0418">Kinase</keyword>
<dbReference type="SUPFAM" id="SSF52172">
    <property type="entry name" value="CheY-like"/>
    <property type="match status" value="1"/>
</dbReference>
<dbReference type="SMART" id="SM00448">
    <property type="entry name" value="REC"/>
    <property type="match status" value="1"/>
</dbReference>
<evidence type="ECO:0000259" key="8">
    <source>
        <dbReference type="PROSITE" id="PS50109"/>
    </source>
</evidence>
<dbReference type="InterPro" id="IPR036890">
    <property type="entry name" value="HATPase_C_sf"/>
</dbReference>
<dbReference type="Gene3D" id="1.10.287.130">
    <property type="match status" value="1"/>
</dbReference>
<feature type="modified residue" description="4-aspartylphosphate" evidence="6">
    <location>
        <position position="659"/>
    </location>
</feature>
<evidence type="ECO:0000256" key="1">
    <source>
        <dbReference type="ARBA" id="ARBA00000085"/>
    </source>
</evidence>
<dbReference type="CDD" id="cd00082">
    <property type="entry name" value="HisKA"/>
    <property type="match status" value="1"/>
</dbReference>
<keyword evidence="11" id="KW-1185">Reference proteome</keyword>
<keyword evidence="7" id="KW-0812">Transmembrane</keyword>
<dbReference type="Pfam" id="PF00072">
    <property type="entry name" value="Response_reg"/>
    <property type="match status" value="1"/>
</dbReference>
<evidence type="ECO:0000256" key="7">
    <source>
        <dbReference type="SAM" id="Phobius"/>
    </source>
</evidence>
<dbReference type="Pfam" id="PF13181">
    <property type="entry name" value="TPR_8"/>
    <property type="match status" value="2"/>
</dbReference>
<gene>
    <name evidence="10" type="ORF">SAMN05660918_0110</name>
</gene>
<dbReference type="SMART" id="SM00388">
    <property type="entry name" value="HisKA"/>
    <property type="match status" value="1"/>
</dbReference>
<feature type="transmembrane region" description="Helical" evidence="7">
    <location>
        <begin position="316"/>
        <end position="335"/>
    </location>
</feature>
<keyword evidence="7" id="KW-1133">Transmembrane helix</keyword>
<comment type="catalytic activity">
    <reaction evidence="1">
        <text>ATP + protein L-histidine = ADP + protein N-phospho-L-histidine.</text>
        <dbReference type="EC" id="2.7.13.3"/>
    </reaction>
</comment>
<dbReference type="InterPro" id="IPR005467">
    <property type="entry name" value="His_kinase_dom"/>
</dbReference>
<dbReference type="EMBL" id="FNYA01000011">
    <property type="protein sequence ID" value="SEJ35423.1"/>
    <property type="molecule type" value="Genomic_DNA"/>
</dbReference>
<dbReference type="SUPFAM" id="SSF48452">
    <property type="entry name" value="TPR-like"/>
    <property type="match status" value="2"/>
</dbReference>